<evidence type="ECO:0000313" key="2">
    <source>
        <dbReference type="Proteomes" id="UP000677082"/>
    </source>
</evidence>
<organism evidence="1 2">
    <name type="scientific">Paractinoplanes toevensis</name>
    <dbReference type="NCBI Taxonomy" id="571911"/>
    <lineage>
        <taxon>Bacteria</taxon>
        <taxon>Bacillati</taxon>
        <taxon>Actinomycetota</taxon>
        <taxon>Actinomycetes</taxon>
        <taxon>Micromonosporales</taxon>
        <taxon>Micromonosporaceae</taxon>
        <taxon>Paractinoplanes</taxon>
    </lineage>
</organism>
<sequence>MLVVLVMGGWYLLADKERDLAASDLASVTGQVDDARKAARTYDEVTDVINERDQIVADLKVATAKDLPWYTLFDAMRSAASKKGGTLTDVAATLTEDTAGSTATSDTVGTLQISGTAKDKATVANVVDALAGVKGVDNVYLTATTAEDDSTWTFTLTAAVAKDYLCGRFSTTTCGSK</sequence>
<proteinExistence type="predicted"/>
<dbReference type="EMBL" id="BOQN01000014">
    <property type="protein sequence ID" value="GIM89331.1"/>
    <property type="molecule type" value="Genomic_DNA"/>
</dbReference>
<evidence type="ECO:0000313" key="1">
    <source>
        <dbReference type="EMBL" id="GIM89331.1"/>
    </source>
</evidence>
<dbReference type="AlphaFoldDB" id="A0A919W7J4"/>
<dbReference type="Pfam" id="PF05137">
    <property type="entry name" value="PilN"/>
    <property type="match status" value="1"/>
</dbReference>
<reference evidence="1 2" key="1">
    <citation type="submission" date="2021-03" db="EMBL/GenBank/DDBJ databases">
        <title>Whole genome shotgun sequence of Actinoplanes toevensis NBRC 105298.</title>
        <authorList>
            <person name="Komaki H."/>
            <person name="Tamura T."/>
        </authorList>
    </citation>
    <scope>NUCLEOTIDE SEQUENCE [LARGE SCALE GENOMIC DNA]</scope>
    <source>
        <strain evidence="1 2">NBRC 105298</strain>
    </source>
</reference>
<dbReference type="Proteomes" id="UP000677082">
    <property type="component" value="Unassembled WGS sequence"/>
</dbReference>
<dbReference type="InterPro" id="IPR007813">
    <property type="entry name" value="PilN"/>
</dbReference>
<name>A0A919W7J4_9ACTN</name>
<comment type="caution">
    <text evidence="1">The sequence shown here is derived from an EMBL/GenBank/DDBJ whole genome shotgun (WGS) entry which is preliminary data.</text>
</comment>
<gene>
    <name evidence="1" type="ORF">Ato02nite_011240</name>
</gene>
<accession>A0A919W7J4</accession>
<protein>
    <submittedName>
        <fullName evidence="1">Uncharacterized protein</fullName>
    </submittedName>
</protein>
<keyword evidence="2" id="KW-1185">Reference proteome</keyword>